<evidence type="ECO:0000313" key="2">
    <source>
        <dbReference type="EMBL" id="KAJ8953522.1"/>
    </source>
</evidence>
<dbReference type="EMBL" id="JAPWTK010000056">
    <property type="protein sequence ID" value="KAJ8953522.1"/>
    <property type="molecule type" value="Genomic_DNA"/>
</dbReference>
<proteinExistence type="predicted"/>
<accession>A0AAV8YRT3</accession>
<reference evidence="2" key="1">
    <citation type="journal article" date="2023" name="Insect Mol. Biol.">
        <title>Genome sequencing provides insights into the evolution of gene families encoding plant cell wall-degrading enzymes in longhorned beetles.</title>
        <authorList>
            <person name="Shin N.R."/>
            <person name="Okamura Y."/>
            <person name="Kirsch R."/>
            <person name="Pauchet Y."/>
        </authorList>
    </citation>
    <scope>NUCLEOTIDE SEQUENCE</scope>
    <source>
        <strain evidence="2">AMC_N1</strain>
    </source>
</reference>
<evidence type="ECO:0000256" key="1">
    <source>
        <dbReference type="SAM" id="MobiDB-lite"/>
    </source>
</evidence>
<comment type="caution">
    <text evidence="2">The sequence shown here is derived from an EMBL/GenBank/DDBJ whole genome shotgun (WGS) entry which is preliminary data.</text>
</comment>
<gene>
    <name evidence="2" type="ORF">NQ318_023646</name>
</gene>
<evidence type="ECO:0000313" key="3">
    <source>
        <dbReference type="Proteomes" id="UP001162162"/>
    </source>
</evidence>
<dbReference type="Proteomes" id="UP001162162">
    <property type="component" value="Unassembled WGS sequence"/>
</dbReference>
<sequence>MNAFVTDRPDPSAENLEELTDPQGKSSSNFTQDMTLNNSLDDSLWRVLPSNSLLNCCVLFLKLHLERKKAKEEKRRKTSILTDTPEKDLLEAEKKNVEEKKLKNEQKKKVEYWENYWEYWENFAGLDSDDGEDISETESLKNPSFIPEIIIMETI</sequence>
<protein>
    <submittedName>
        <fullName evidence="2">Uncharacterized protein</fullName>
    </submittedName>
</protein>
<feature type="compositionally biased region" description="Polar residues" evidence="1">
    <location>
        <begin position="23"/>
        <end position="33"/>
    </location>
</feature>
<dbReference type="AlphaFoldDB" id="A0AAV8YRT3"/>
<keyword evidence="3" id="KW-1185">Reference proteome</keyword>
<name>A0AAV8YRT3_9CUCU</name>
<organism evidence="2 3">
    <name type="scientific">Aromia moschata</name>
    <dbReference type="NCBI Taxonomy" id="1265417"/>
    <lineage>
        <taxon>Eukaryota</taxon>
        <taxon>Metazoa</taxon>
        <taxon>Ecdysozoa</taxon>
        <taxon>Arthropoda</taxon>
        <taxon>Hexapoda</taxon>
        <taxon>Insecta</taxon>
        <taxon>Pterygota</taxon>
        <taxon>Neoptera</taxon>
        <taxon>Endopterygota</taxon>
        <taxon>Coleoptera</taxon>
        <taxon>Polyphaga</taxon>
        <taxon>Cucujiformia</taxon>
        <taxon>Chrysomeloidea</taxon>
        <taxon>Cerambycidae</taxon>
        <taxon>Cerambycinae</taxon>
        <taxon>Callichromatini</taxon>
        <taxon>Aromia</taxon>
    </lineage>
</organism>
<feature type="region of interest" description="Disordered" evidence="1">
    <location>
        <begin position="1"/>
        <end position="33"/>
    </location>
</feature>